<dbReference type="SUPFAM" id="SSF55729">
    <property type="entry name" value="Acyl-CoA N-acyltransferases (Nat)"/>
    <property type="match status" value="1"/>
</dbReference>
<comment type="caution">
    <text evidence="2">The sequence shown here is derived from an EMBL/GenBank/DDBJ whole genome shotgun (WGS) entry which is preliminary data.</text>
</comment>
<dbReference type="InterPro" id="IPR051531">
    <property type="entry name" value="N-acetyltransferase"/>
</dbReference>
<dbReference type="GO" id="GO:0016747">
    <property type="term" value="F:acyltransferase activity, transferring groups other than amino-acyl groups"/>
    <property type="evidence" value="ECO:0007669"/>
    <property type="project" value="InterPro"/>
</dbReference>
<sequence>MNIFPVVNLPEKMYIETRRLKIQPLTEAQLKLYALNDGSLEKELGLRYSPKAIEPDLADALETYFLRLIPQHPEHFFFYTLWAIELKSEQTLAGDLCFKGDPDENGEVEIGYGTYPEFQQQGIMSEAIEGLLHWCAQRSDINTVLAETENGNTASEKILERNGFIKDCQGRDNTWWKREVKELVM</sequence>
<reference evidence="2 3" key="1">
    <citation type="submission" date="2018-11" db="EMBL/GenBank/DDBJ databases">
        <title>Rufibacter latericius sp. nov., isolated from water in Baiyang Lake.</title>
        <authorList>
            <person name="Yang Y."/>
        </authorList>
    </citation>
    <scope>NUCLEOTIDE SEQUENCE [LARGE SCALE GENOMIC DNA]</scope>
    <source>
        <strain evidence="2 3">R-22-1c-1</strain>
    </source>
</reference>
<dbReference type="AlphaFoldDB" id="A0A3M9MLV3"/>
<dbReference type="RefSeq" id="WP_123127201.1">
    <property type="nucleotide sequence ID" value="NZ_RJJD01000007.1"/>
</dbReference>
<dbReference type="InterPro" id="IPR000182">
    <property type="entry name" value="GNAT_dom"/>
</dbReference>
<evidence type="ECO:0000259" key="1">
    <source>
        <dbReference type="PROSITE" id="PS51186"/>
    </source>
</evidence>
<gene>
    <name evidence="2" type="ORF">EFB08_11945</name>
</gene>
<name>A0A3M9MLV3_9BACT</name>
<protein>
    <submittedName>
        <fullName evidence="2">N-acetyltransferase</fullName>
    </submittedName>
</protein>
<accession>A0A3M9MLV3</accession>
<evidence type="ECO:0000313" key="3">
    <source>
        <dbReference type="Proteomes" id="UP000272117"/>
    </source>
</evidence>
<dbReference type="PANTHER" id="PTHR43792">
    <property type="entry name" value="GNAT FAMILY, PUTATIVE (AFU_ORTHOLOGUE AFUA_3G00765)-RELATED-RELATED"/>
    <property type="match status" value="1"/>
</dbReference>
<keyword evidence="3" id="KW-1185">Reference proteome</keyword>
<dbReference type="PANTHER" id="PTHR43792:SF13">
    <property type="entry name" value="ACETYLTRANSFERASE"/>
    <property type="match status" value="1"/>
</dbReference>
<dbReference type="InterPro" id="IPR016181">
    <property type="entry name" value="Acyl_CoA_acyltransferase"/>
</dbReference>
<organism evidence="2 3">
    <name type="scientific">Rufibacter latericius</name>
    <dbReference type="NCBI Taxonomy" id="2487040"/>
    <lineage>
        <taxon>Bacteria</taxon>
        <taxon>Pseudomonadati</taxon>
        <taxon>Bacteroidota</taxon>
        <taxon>Cytophagia</taxon>
        <taxon>Cytophagales</taxon>
        <taxon>Hymenobacteraceae</taxon>
        <taxon>Rufibacter</taxon>
    </lineage>
</organism>
<dbReference type="Pfam" id="PF13302">
    <property type="entry name" value="Acetyltransf_3"/>
    <property type="match status" value="1"/>
</dbReference>
<keyword evidence="2" id="KW-0808">Transferase</keyword>
<dbReference type="OrthoDB" id="9811523at2"/>
<dbReference type="Proteomes" id="UP000272117">
    <property type="component" value="Unassembled WGS sequence"/>
</dbReference>
<feature type="domain" description="N-acetyltransferase" evidence="1">
    <location>
        <begin position="20"/>
        <end position="185"/>
    </location>
</feature>
<dbReference type="EMBL" id="RJJD01000007">
    <property type="protein sequence ID" value="RNI26522.1"/>
    <property type="molecule type" value="Genomic_DNA"/>
</dbReference>
<evidence type="ECO:0000313" key="2">
    <source>
        <dbReference type="EMBL" id="RNI26522.1"/>
    </source>
</evidence>
<dbReference type="PROSITE" id="PS51186">
    <property type="entry name" value="GNAT"/>
    <property type="match status" value="1"/>
</dbReference>
<dbReference type="Gene3D" id="3.40.630.30">
    <property type="match status" value="1"/>
</dbReference>
<proteinExistence type="predicted"/>